<evidence type="ECO:0000256" key="7">
    <source>
        <dbReference type="ARBA" id="ARBA00022837"/>
    </source>
</evidence>
<dbReference type="Gene3D" id="3.40.720.10">
    <property type="entry name" value="Alkaline Phosphatase, subunit A"/>
    <property type="match status" value="1"/>
</dbReference>
<dbReference type="GO" id="GO:0004065">
    <property type="term" value="F:arylsulfatase activity"/>
    <property type="evidence" value="ECO:0000318"/>
    <property type="project" value="GO_Central"/>
</dbReference>
<dbReference type="InterPro" id="IPR050738">
    <property type="entry name" value="Sulfatase"/>
</dbReference>
<evidence type="ECO:0000313" key="11">
    <source>
        <dbReference type="Proteomes" id="UP000000559"/>
    </source>
</evidence>
<dbReference type="eggNOG" id="KOG3867">
    <property type="taxonomic scope" value="Eukaryota"/>
</dbReference>
<dbReference type="EMBL" id="CP017625">
    <property type="protein sequence ID" value="AOW28273.1"/>
    <property type="molecule type" value="Genomic_DNA"/>
</dbReference>
<dbReference type="CDD" id="cd16025">
    <property type="entry name" value="PAS_like"/>
    <property type="match status" value="1"/>
</dbReference>
<dbReference type="GeneID" id="3636617"/>
<comment type="similarity">
    <text evidence="3">Belongs to the sulfatase family.</text>
</comment>
<sequence length="588" mass="66019">MTVTSSSSKQPNFLIIVADDLGFTDLSPFGGEINTPNLNKLATGANGVRLTDFHTASACSPTRSMLLSGTDNHIAGLGQMAEFAQRHPEKFNNQPGYEGYLNDKVVALPEILQDNGYHTFISGKWHLGLKKPYWPNKRGFNKSFTLLPGAGNHYKYITRDSQGNQIPFLPAIYVEDDKELLQPEIELPDDFYSTNYFTDKAIEFIKETPEGKPFFGMITYTAPHWPYQAPQDKIAKYNGVYDNGPEELRQKRLQSAKNLGLIDTNIIPHPIKTIRKSWDELTSLEKLKEIKIMQTYAAMVEILDENIGRLIDHLNSIDELNNTFILFMSDNGAEGMLMEALPLTNQRINKFIDEYYDNSLSNIGNKNSFTYYGDQWAQAATAPHAMYKMWSTEGAIVCPLIIHYPNLFSSSAVSGGGSGDGDGDGDGGKILKEFTTVMDILPTILELANVSHPGETYKGRQVVKPRGKSWVNYLINKTDQVHDENTVTGWELFGQQAIRKGSFKAIYIPKPFGPEKWQLFNIIEDPGEINDLSESSSEYQTILNELLDHWAVYAAETGLIELGSDLFEKEKIEGESNEVVYRTILDNN</sequence>
<dbReference type="SUPFAM" id="SSF53649">
    <property type="entry name" value="Alkaline phosphatase-like"/>
    <property type="match status" value="1"/>
</dbReference>
<dbReference type="RefSeq" id="XP_721687.2">
    <property type="nucleotide sequence ID" value="XM_716594.2"/>
</dbReference>
<dbReference type="InterPro" id="IPR024607">
    <property type="entry name" value="Sulfatase_CS"/>
</dbReference>
<keyword evidence="7" id="KW-0106">Calcium</keyword>
<accession>A0A1D8PJI5</accession>
<keyword evidence="11" id="KW-1185">Reference proteome</keyword>
<proteinExistence type="inferred from homology"/>
<dbReference type="InParanoid" id="A0A1D8PJI5"/>
<dbReference type="Pfam" id="PF00884">
    <property type="entry name" value="Sulfatase"/>
    <property type="match status" value="1"/>
</dbReference>
<dbReference type="STRING" id="237561.A0A1D8PJI5"/>
<dbReference type="OrthoDB" id="103349at2759"/>
<dbReference type="GO" id="GO:0005737">
    <property type="term" value="C:cytoplasm"/>
    <property type="evidence" value="ECO:0007669"/>
    <property type="project" value="UniProtKB-SubCell"/>
</dbReference>
<keyword evidence="4" id="KW-0963">Cytoplasm</keyword>
<dbReference type="InterPro" id="IPR017850">
    <property type="entry name" value="Alkaline_phosphatase_core_sf"/>
</dbReference>
<dbReference type="CGD" id="CAL0000199840">
    <property type="gene designation" value="orf19.9176"/>
</dbReference>
<dbReference type="AlphaFoldDB" id="A0A1D8PJI5"/>
<organism evidence="10 11">
    <name type="scientific">Candida albicans (strain SC5314 / ATCC MYA-2876)</name>
    <name type="common">Yeast</name>
    <dbReference type="NCBI Taxonomy" id="237561"/>
    <lineage>
        <taxon>Eukaryota</taxon>
        <taxon>Fungi</taxon>
        <taxon>Dikarya</taxon>
        <taxon>Ascomycota</taxon>
        <taxon>Saccharomycotina</taxon>
        <taxon>Pichiomycetes</taxon>
        <taxon>Debaryomycetaceae</taxon>
        <taxon>Candida/Lodderomyces clade</taxon>
        <taxon>Candida</taxon>
    </lineage>
</organism>
<evidence type="ECO:0000259" key="8">
    <source>
        <dbReference type="Pfam" id="PF00884"/>
    </source>
</evidence>
<dbReference type="PROSITE" id="PS00149">
    <property type="entry name" value="SULFATASE_2"/>
    <property type="match status" value="1"/>
</dbReference>
<evidence type="ECO:0000313" key="10">
    <source>
        <dbReference type="EMBL" id="AOW28273.1"/>
    </source>
</evidence>
<reference evidence="10 11" key="3">
    <citation type="journal article" date="2013" name="Genome Biol.">
        <title>Assembly of a phased diploid Candida albicans genome facilitates allele-specific measurements and provides a simple model for repeat and indel structure.</title>
        <authorList>
            <person name="Muzzey D."/>
            <person name="Schwartz K."/>
            <person name="Weissman J.S."/>
            <person name="Sherlock G."/>
        </authorList>
    </citation>
    <scope>NUCLEOTIDE SEQUENCE [LARGE SCALE GENOMIC DNA]</scope>
    <source>
        <strain evidence="11">SC5314 / ATCC MYA-2876</strain>
    </source>
</reference>
<evidence type="ECO:0000256" key="4">
    <source>
        <dbReference type="ARBA" id="ARBA00022490"/>
    </source>
</evidence>
<dbReference type="GO" id="GO:0019637">
    <property type="term" value="P:organophosphate metabolic process"/>
    <property type="evidence" value="ECO:0007669"/>
    <property type="project" value="UniProtKB-ARBA"/>
</dbReference>
<dbReference type="PANTHER" id="PTHR42693">
    <property type="entry name" value="ARYLSULFATASE FAMILY MEMBER"/>
    <property type="match status" value="1"/>
</dbReference>
<evidence type="ECO:0000256" key="5">
    <source>
        <dbReference type="ARBA" id="ARBA00022723"/>
    </source>
</evidence>
<dbReference type="GO" id="GO:0046872">
    <property type="term" value="F:metal ion binding"/>
    <property type="evidence" value="ECO:0007669"/>
    <property type="project" value="UniProtKB-KW"/>
</dbReference>
<dbReference type="PANTHER" id="PTHR42693:SF33">
    <property type="entry name" value="ARYLSULFATASE"/>
    <property type="match status" value="1"/>
</dbReference>
<evidence type="ECO:0000256" key="2">
    <source>
        <dbReference type="ARBA" id="ARBA00004496"/>
    </source>
</evidence>
<evidence type="ECO:0000256" key="3">
    <source>
        <dbReference type="ARBA" id="ARBA00008779"/>
    </source>
</evidence>
<dbReference type="Proteomes" id="UP000000559">
    <property type="component" value="Chromosome 3"/>
</dbReference>
<keyword evidence="6" id="KW-0378">Hydrolase</keyword>
<gene>
    <name evidence="10" type="ordered locus">CAALFM_C302360CA</name>
    <name evidence="9" type="ordered locus">orf19.9176</name>
</gene>
<protein>
    <recommendedName>
        <fullName evidence="8">Sulfatase N-terminal domain-containing protein</fullName>
    </recommendedName>
</protein>
<dbReference type="InterPro" id="IPR000917">
    <property type="entry name" value="Sulfatase_N"/>
</dbReference>
<evidence type="ECO:0000313" key="9">
    <source>
        <dbReference type="CGD" id="CAL0000199840"/>
    </source>
</evidence>
<evidence type="ECO:0000256" key="6">
    <source>
        <dbReference type="ARBA" id="ARBA00022801"/>
    </source>
</evidence>
<dbReference type="Gene3D" id="3.30.1120.10">
    <property type="match status" value="1"/>
</dbReference>
<reference evidence="10 11" key="1">
    <citation type="journal article" date="2004" name="Proc. Natl. Acad. Sci. U.S.A.">
        <title>The diploid genome sequence of Candida albicans.</title>
        <authorList>
            <person name="Jones T."/>
            <person name="Federspiel N.A."/>
            <person name="Chibana H."/>
            <person name="Dungan J."/>
            <person name="Kalman S."/>
            <person name="Magee B.B."/>
            <person name="Newport G."/>
            <person name="Thorstenson Y.R."/>
            <person name="Agabian N."/>
            <person name="Magee P.T."/>
            <person name="Davis R.W."/>
            <person name="Scherer S."/>
        </authorList>
    </citation>
    <scope>NUCLEOTIDE SEQUENCE [LARGE SCALE GENOMIC DNA]</scope>
    <source>
        <strain evidence="11">SC5314 / ATCC MYA-2876</strain>
    </source>
</reference>
<evidence type="ECO:0000256" key="1">
    <source>
        <dbReference type="ARBA" id="ARBA00001913"/>
    </source>
</evidence>
<dbReference type="KEGG" id="cal:CAALFM_C302360CA"/>
<dbReference type="VEuPathDB" id="FungiDB:C3_02360C_A"/>
<feature type="domain" description="Sulfatase N-terminal" evidence="8">
    <location>
        <begin position="11"/>
        <end position="450"/>
    </location>
</feature>
<keyword evidence="5" id="KW-0479">Metal-binding</keyword>
<dbReference type="SMR" id="A0A1D8PJI5"/>
<dbReference type="FunFam" id="3.40.720.10:FF:000044">
    <property type="entry name" value="Arylsulfatase"/>
    <property type="match status" value="1"/>
</dbReference>
<reference evidence="10 11" key="2">
    <citation type="journal article" date="2007" name="Genome Biol.">
        <title>Assembly of the Candida albicans genome into sixteen supercontigs aligned on the eight chromosomes.</title>
        <authorList>
            <person name="van het Hoog M."/>
            <person name="Rast T.J."/>
            <person name="Martchenko M."/>
            <person name="Grindle S."/>
            <person name="Dignard D."/>
            <person name="Hogues H."/>
            <person name="Cuomo C."/>
            <person name="Berriman M."/>
            <person name="Scherer S."/>
            <person name="Magee B.B."/>
            <person name="Whiteway M."/>
            <person name="Chibana H."/>
            <person name="Nantel A."/>
            <person name="Magee P.T."/>
        </authorList>
    </citation>
    <scope>GENOME REANNOTATION</scope>
    <source>
        <strain evidence="11">SC5314 / ATCC MYA-2876</strain>
    </source>
</reference>
<name>A0A1D8PJI5_CANAL</name>
<comment type="cofactor">
    <cofactor evidence="1">
        <name>Ca(2+)</name>
        <dbReference type="ChEBI" id="CHEBI:29108"/>
    </cofactor>
</comment>
<comment type="subcellular location">
    <subcellularLocation>
        <location evidence="2">Cytoplasm</location>
    </subcellularLocation>
</comment>